<comment type="caution">
    <text evidence="10">The sequence shown here is derived from an EMBL/GenBank/DDBJ whole genome shotgun (WGS) entry which is preliminary data.</text>
</comment>
<dbReference type="SMART" id="SM00355">
    <property type="entry name" value="ZnF_C2H2"/>
    <property type="match status" value="13"/>
</dbReference>
<keyword evidence="11" id="KW-1185">Reference proteome</keyword>
<evidence type="ECO:0000256" key="1">
    <source>
        <dbReference type="ARBA" id="ARBA00010994"/>
    </source>
</evidence>
<evidence type="ECO:0000259" key="9">
    <source>
        <dbReference type="PROSITE" id="PS50157"/>
    </source>
</evidence>
<dbReference type="Pfam" id="PF05517">
    <property type="entry name" value="p25-alpha"/>
    <property type="match status" value="1"/>
</dbReference>
<evidence type="ECO:0000313" key="11">
    <source>
        <dbReference type="Proteomes" id="UP001107558"/>
    </source>
</evidence>
<keyword evidence="2" id="KW-0479">Metal-binding</keyword>
<dbReference type="PANTHER" id="PTHR24403">
    <property type="entry name" value="ZINC FINGER PROTEIN"/>
    <property type="match status" value="1"/>
</dbReference>
<dbReference type="FunFam" id="3.30.160.60:FF:000065">
    <property type="entry name" value="B-cell CLL/lymphoma 6, member B"/>
    <property type="match status" value="1"/>
</dbReference>
<accession>A0A9J6CBH3</accession>
<dbReference type="OrthoDB" id="548799at2759"/>
<feature type="domain" description="C2H2-type" evidence="9">
    <location>
        <begin position="147"/>
        <end position="171"/>
    </location>
</feature>
<dbReference type="EMBL" id="JADBJN010000002">
    <property type="protein sequence ID" value="KAG5679410.1"/>
    <property type="molecule type" value="Genomic_DNA"/>
</dbReference>
<evidence type="ECO:0000256" key="7">
    <source>
        <dbReference type="PROSITE-ProRule" id="PRU00042"/>
    </source>
</evidence>
<dbReference type="InterPro" id="IPR050688">
    <property type="entry name" value="Zinc_finger/UBP_domain"/>
</dbReference>
<reference evidence="10" key="1">
    <citation type="submission" date="2021-03" db="EMBL/GenBank/DDBJ databases">
        <title>Chromosome level genome of the anhydrobiotic midge Polypedilum vanderplanki.</title>
        <authorList>
            <person name="Yoshida Y."/>
            <person name="Kikawada T."/>
            <person name="Gusev O."/>
        </authorList>
    </citation>
    <scope>NUCLEOTIDE SEQUENCE</scope>
    <source>
        <strain evidence="10">NIAS01</strain>
        <tissue evidence="10">Whole body or cell culture</tissue>
    </source>
</reference>
<dbReference type="Pfam" id="PF00096">
    <property type="entry name" value="zf-C2H2"/>
    <property type="match status" value="3"/>
</dbReference>
<keyword evidence="4 7" id="KW-0863">Zinc-finger</keyword>
<dbReference type="GO" id="GO:0045944">
    <property type="term" value="P:positive regulation of transcription by RNA polymerase II"/>
    <property type="evidence" value="ECO:0007669"/>
    <property type="project" value="TreeGrafter"/>
</dbReference>
<dbReference type="InterPro" id="IPR008907">
    <property type="entry name" value="TPP/p25"/>
</dbReference>
<dbReference type="GO" id="GO:0046785">
    <property type="term" value="P:microtubule polymerization"/>
    <property type="evidence" value="ECO:0007669"/>
    <property type="project" value="InterPro"/>
</dbReference>
<evidence type="ECO:0000256" key="5">
    <source>
        <dbReference type="ARBA" id="ARBA00022833"/>
    </source>
</evidence>
<dbReference type="PANTHER" id="PTHR24403:SF67">
    <property type="entry name" value="FI01116P-RELATED"/>
    <property type="match status" value="1"/>
</dbReference>
<dbReference type="FunFam" id="1.10.238.10:FF:000266">
    <property type="entry name" value="TPPP family protein"/>
    <property type="match status" value="1"/>
</dbReference>
<feature type="domain" description="C2H2-type" evidence="9">
    <location>
        <begin position="87"/>
        <end position="115"/>
    </location>
</feature>
<keyword evidence="5" id="KW-0862">Zinc</keyword>
<dbReference type="AlphaFoldDB" id="A0A9J6CBH3"/>
<dbReference type="Gene3D" id="3.30.160.60">
    <property type="entry name" value="Classic Zinc Finger"/>
    <property type="match status" value="6"/>
</dbReference>
<dbReference type="Gene3D" id="3.30.360.10">
    <property type="entry name" value="Dihydrodipicolinate Reductase, domain 2"/>
    <property type="match status" value="1"/>
</dbReference>
<feature type="domain" description="C2H2-type" evidence="9">
    <location>
        <begin position="445"/>
        <end position="472"/>
    </location>
</feature>
<proteinExistence type="inferred from homology"/>
<organism evidence="10 11">
    <name type="scientific">Polypedilum vanderplanki</name>
    <name type="common">Sleeping chironomid midge</name>
    <dbReference type="NCBI Taxonomy" id="319348"/>
    <lineage>
        <taxon>Eukaryota</taxon>
        <taxon>Metazoa</taxon>
        <taxon>Ecdysozoa</taxon>
        <taxon>Arthropoda</taxon>
        <taxon>Hexapoda</taxon>
        <taxon>Insecta</taxon>
        <taxon>Pterygota</taxon>
        <taxon>Neoptera</taxon>
        <taxon>Endopterygota</taxon>
        <taxon>Diptera</taxon>
        <taxon>Nematocera</taxon>
        <taxon>Chironomoidea</taxon>
        <taxon>Chironomidae</taxon>
        <taxon>Chironominae</taxon>
        <taxon>Polypedilum</taxon>
        <taxon>Polypedilum</taxon>
    </lineage>
</organism>
<dbReference type="GO" id="GO:0015631">
    <property type="term" value="F:tubulin binding"/>
    <property type="evidence" value="ECO:0007669"/>
    <property type="project" value="InterPro"/>
</dbReference>
<feature type="domain" description="C2H2-type" evidence="9">
    <location>
        <begin position="330"/>
        <end position="360"/>
    </location>
</feature>
<evidence type="ECO:0000313" key="10">
    <source>
        <dbReference type="EMBL" id="KAG5679410.1"/>
    </source>
</evidence>
<dbReference type="InterPro" id="IPR013087">
    <property type="entry name" value="Znf_C2H2_type"/>
</dbReference>
<evidence type="ECO:0000256" key="2">
    <source>
        <dbReference type="ARBA" id="ARBA00022723"/>
    </source>
</evidence>
<evidence type="ECO:0000256" key="6">
    <source>
        <dbReference type="ARBA" id="ARBA00069104"/>
    </source>
</evidence>
<feature type="domain" description="C2H2-type" evidence="9">
    <location>
        <begin position="413"/>
        <end position="441"/>
    </location>
</feature>
<dbReference type="InterPro" id="IPR011992">
    <property type="entry name" value="EF-hand-dom_pair"/>
</dbReference>
<keyword evidence="3" id="KW-0677">Repeat</keyword>
<protein>
    <recommendedName>
        <fullName evidence="6">Tubulin polymerization-promoting protein homolog</fullName>
    </recommendedName>
</protein>
<dbReference type="Proteomes" id="UP001107558">
    <property type="component" value="Chromosome 2"/>
</dbReference>
<dbReference type="PROSITE" id="PS00028">
    <property type="entry name" value="ZINC_FINGER_C2H2_1"/>
    <property type="match status" value="8"/>
</dbReference>
<feature type="domain" description="C2H2-type" evidence="9">
    <location>
        <begin position="361"/>
        <end position="388"/>
    </location>
</feature>
<feature type="region of interest" description="Disordered" evidence="8">
    <location>
        <begin position="495"/>
        <end position="520"/>
    </location>
</feature>
<dbReference type="PROSITE" id="PS50157">
    <property type="entry name" value="ZINC_FINGER_C2H2_2"/>
    <property type="match status" value="10"/>
</dbReference>
<name>A0A9J6CBH3_POLVA</name>
<dbReference type="SUPFAM" id="SSF47473">
    <property type="entry name" value="EF-hand"/>
    <property type="match status" value="1"/>
</dbReference>
<evidence type="ECO:0000256" key="3">
    <source>
        <dbReference type="ARBA" id="ARBA00022737"/>
    </source>
</evidence>
<comment type="similarity">
    <text evidence="1">Belongs to the TPPP family.</text>
</comment>
<dbReference type="SUPFAM" id="SSF57667">
    <property type="entry name" value="beta-beta-alpha zinc fingers"/>
    <property type="match status" value="6"/>
</dbReference>
<feature type="compositionally biased region" description="Basic and acidic residues" evidence="8">
    <location>
        <begin position="640"/>
        <end position="657"/>
    </location>
</feature>
<dbReference type="GO" id="GO:0008270">
    <property type="term" value="F:zinc ion binding"/>
    <property type="evidence" value="ECO:0007669"/>
    <property type="project" value="UniProtKB-KW"/>
</dbReference>
<feature type="region of interest" description="Disordered" evidence="8">
    <location>
        <begin position="637"/>
        <end position="659"/>
    </location>
</feature>
<feature type="domain" description="C2H2-type" evidence="9">
    <location>
        <begin position="3"/>
        <end position="26"/>
    </location>
</feature>
<feature type="domain" description="C2H2-type" evidence="9">
    <location>
        <begin position="118"/>
        <end position="141"/>
    </location>
</feature>
<gene>
    <name evidence="10" type="ORF">PVAND_008977</name>
</gene>
<evidence type="ECO:0000256" key="8">
    <source>
        <dbReference type="SAM" id="MobiDB-lite"/>
    </source>
</evidence>
<feature type="domain" description="C2H2-type" evidence="9">
    <location>
        <begin position="29"/>
        <end position="51"/>
    </location>
</feature>
<feature type="domain" description="C2H2-type" evidence="9">
    <location>
        <begin position="176"/>
        <end position="212"/>
    </location>
</feature>
<dbReference type="InterPro" id="IPR036236">
    <property type="entry name" value="Znf_C2H2_sf"/>
</dbReference>
<evidence type="ECO:0000256" key="4">
    <source>
        <dbReference type="ARBA" id="ARBA00022771"/>
    </source>
</evidence>
<dbReference type="GO" id="GO:0005634">
    <property type="term" value="C:nucleus"/>
    <property type="evidence" value="ECO:0007669"/>
    <property type="project" value="TreeGrafter"/>
</dbReference>
<dbReference type="Gene3D" id="1.10.238.10">
    <property type="entry name" value="EF-hand"/>
    <property type="match status" value="1"/>
</dbReference>
<sequence>MNFICDLCQNTFNGKGYLLRHMERFHLKFSCAVCNQIYSQKKNFLDHLRSHFEKLICNYCGIRIYKKEKLEQHVLLVHEPSKRQYNYSCRFCERKFPNAVFRNCHERDVHRGREESAFKCKYCKQSFLKRDQLRLHTLENHYSGSIFFCSHKECDRYFKTSKLLKTHEKIHGPAGYKCKSCNKTFQQSSNFSKHKKRCKGPVKSKIYTEEELEKNSNIAKEQFLIHGGKLRTNIKTEEIKVKENKIKESNGIKNKIDQKVKSKIVQISQKIKEHKKSKNLKRKKDNKIKKEESVNEINSDETICDLCGIKIDSLANLRKHMITNHKETQFPCTEMNCNLVFNLKGNLKKHIKQVHDQERPFQCDICGISLKTKNHLVNHLKIHENPKKCPICSIILPNIDAHIKRHKQVKSTFTCSQCNRECATKQALNEHIQRIHERKPLGKFYSCSVCDENFIRNSDLRRHSFIHYQDIQPVEIMAEAPVKEVAAMSITSTKEPAANGSAPNAEASPGSPAPDSGNSSFKEQFKAFSKFGDVKSDGKFITLSQSDKWMKQAHVIDKKITTTDTGIHFKKLKSLKVSILDYNKFLEDLAKTKGVDLSEIKNKMANCGAPGATTVKASPKAAETVARLTDTSKYTGSHKQRFDETGKGKGIAGRKDVPSVTNYSRSRSKFKVSCLNGLSNTAVIKGSKGQITIPTFWCPLKIIDIDGSIKTWELPKGRYEFNLLNSAGLSFEAEDTRQLINAGIMESPTVTHEESLRIARVQDKLRKQLGVHFPEDDMEY</sequence>